<name>A0A6A6BGH3_9PEZI</name>
<evidence type="ECO:0000313" key="4">
    <source>
        <dbReference type="EMBL" id="KAF2142415.1"/>
    </source>
</evidence>
<feature type="transmembrane region" description="Helical" evidence="2">
    <location>
        <begin position="88"/>
        <end position="105"/>
    </location>
</feature>
<feature type="transmembrane region" description="Helical" evidence="2">
    <location>
        <begin position="48"/>
        <end position="68"/>
    </location>
</feature>
<dbReference type="GeneID" id="54299552"/>
<feature type="compositionally biased region" description="Low complexity" evidence="1">
    <location>
        <begin position="252"/>
        <end position="262"/>
    </location>
</feature>
<feature type="transmembrane region" description="Helical" evidence="2">
    <location>
        <begin position="125"/>
        <end position="147"/>
    </location>
</feature>
<dbReference type="Proteomes" id="UP000799438">
    <property type="component" value="Unassembled WGS sequence"/>
</dbReference>
<keyword evidence="2" id="KW-0812">Transmembrane</keyword>
<feature type="compositionally biased region" description="Polar residues" evidence="1">
    <location>
        <begin position="294"/>
        <end position="308"/>
    </location>
</feature>
<keyword evidence="2" id="KW-0472">Membrane</keyword>
<feature type="transmembrane region" description="Helical" evidence="2">
    <location>
        <begin position="12"/>
        <end position="36"/>
    </location>
</feature>
<feature type="compositionally biased region" description="Polar residues" evidence="1">
    <location>
        <begin position="231"/>
        <end position="244"/>
    </location>
</feature>
<feature type="compositionally biased region" description="Basic and acidic residues" evidence="1">
    <location>
        <begin position="313"/>
        <end position="323"/>
    </location>
</feature>
<accession>A0A6A6BGH3</accession>
<evidence type="ECO:0000256" key="1">
    <source>
        <dbReference type="SAM" id="MobiDB-lite"/>
    </source>
</evidence>
<proteinExistence type="predicted"/>
<keyword evidence="2" id="KW-1133">Transmembrane helix</keyword>
<reference evidence="4" key="1">
    <citation type="journal article" date="2020" name="Stud. Mycol.">
        <title>101 Dothideomycetes genomes: a test case for predicting lifestyles and emergence of pathogens.</title>
        <authorList>
            <person name="Haridas S."/>
            <person name="Albert R."/>
            <person name="Binder M."/>
            <person name="Bloem J."/>
            <person name="Labutti K."/>
            <person name="Salamov A."/>
            <person name="Andreopoulos B."/>
            <person name="Baker S."/>
            <person name="Barry K."/>
            <person name="Bills G."/>
            <person name="Bluhm B."/>
            <person name="Cannon C."/>
            <person name="Castanera R."/>
            <person name="Culley D."/>
            <person name="Daum C."/>
            <person name="Ezra D."/>
            <person name="Gonzalez J."/>
            <person name="Henrissat B."/>
            <person name="Kuo A."/>
            <person name="Liang C."/>
            <person name="Lipzen A."/>
            <person name="Lutzoni F."/>
            <person name="Magnuson J."/>
            <person name="Mondo S."/>
            <person name="Nolan M."/>
            <person name="Ohm R."/>
            <person name="Pangilinan J."/>
            <person name="Park H.-J."/>
            <person name="Ramirez L."/>
            <person name="Alfaro M."/>
            <person name="Sun H."/>
            <person name="Tritt A."/>
            <person name="Yoshinaga Y."/>
            <person name="Zwiers L.-H."/>
            <person name="Turgeon B."/>
            <person name="Goodwin S."/>
            <person name="Spatafora J."/>
            <person name="Crous P."/>
            <person name="Grigoriev I."/>
        </authorList>
    </citation>
    <scope>NUCLEOTIDE SEQUENCE</scope>
    <source>
        <strain evidence="4">CBS 121167</strain>
    </source>
</reference>
<feature type="domain" description="DUF7598" evidence="3">
    <location>
        <begin position="12"/>
        <end position="146"/>
    </location>
</feature>
<evidence type="ECO:0000313" key="5">
    <source>
        <dbReference type="Proteomes" id="UP000799438"/>
    </source>
</evidence>
<organism evidence="4 5">
    <name type="scientific">Aplosporella prunicola CBS 121167</name>
    <dbReference type="NCBI Taxonomy" id="1176127"/>
    <lineage>
        <taxon>Eukaryota</taxon>
        <taxon>Fungi</taxon>
        <taxon>Dikarya</taxon>
        <taxon>Ascomycota</taxon>
        <taxon>Pezizomycotina</taxon>
        <taxon>Dothideomycetes</taxon>
        <taxon>Dothideomycetes incertae sedis</taxon>
        <taxon>Botryosphaeriales</taxon>
        <taxon>Aplosporellaceae</taxon>
        <taxon>Aplosporella</taxon>
    </lineage>
</organism>
<evidence type="ECO:0000256" key="2">
    <source>
        <dbReference type="SAM" id="Phobius"/>
    </source>
</evidence>
<dbReference type="Pfam" id="PF24535">
    <property type="entry name" value="DUF7598"/>
    <property type="match status" value="1"/>
</dbReference>
<sequence length="343" mass="37851">MPLSTKSLAGPGYIILNVIRGMNIVGLLAVTTASIVMLVKTFIVSKFFFFDACSHVITALISLFLVASETPLFRTYFDRCWPLLSPKHGFVTLGFGMIVLGINILGNLNKEATSAESLGLPMWRIVIASGIVILVLGFVNMVISYVFRDPNLGLTARMVRHKGAVAVSDAENQQFDIAEKALSNQSSIASMSIHQQPFQPPYTPADRSPHRFNPTSAWHRARDSILPSYRSLHSNQSPMKSTKTTHSDYRPQVSRQSSTRSQVDNRPGLSRESSRKSHRSHRSRDSVGPRIPINVSSPSDTSNSQFAQLQRPDPARHPSERKGGNPYELGSDFWSEAGTDAGR</sequence>
<dbReference type="EMBL" id="ML995484">
    <property type="protein sequence ID" value="KAF2142415.1"/>
    <property type="molecule type" value="Genomic_DNA"/>
</dbReference>
<keyword evidence="5" id="KW-1185">Reference proteome</keyword>
<feature type="region of interest" description="Disordered" evidence="1">
    <location>
        <begin position="229"/>
        <end position="343"/>
    </location>
</feature>
<protein>
    <recommendedName>
        <fullName evidence="3">DUF7598 domain-containing protein</fullName>
    </recommendedName>
</protein>
<gene>
    <name evidence="4" type="ORF">K452DRAFT_297707</name>
</gene>
<evidence type="ECO:0000259" key="3">
    <source>
        <dbReference type="Pfam" id="PF24535"/>
    </source>
</evidence>
<feature type="region of interest" description="Disordered" evidence="1">
    <location>
        <begin position="193"/>
        <end position="215"/>
    </location>
</feature>
<dbReference type="RefSeq" id="XP_033398127.1">
    <property type="nucleotide sequence ID" value="XM_033542055.1"/>
</dbReference>
<dbReference type="OrthoDB" id="5327148at2759"/>
<dbReference type="AlphaFoldDB" id="A0A6A6BGH3"/>
<dbReference type="InterPro" id="IPR056019">
    <property type="entry name" value="DUF7598"/>
</dbReference>